<feature type="transmembrane region" description="Helical" evidence="1">
    <location>
        <begin position="212"/>
        <end position="235"/>
    </location>
</feature>
<comment type="caution">
    <text evidence="2">The sequence shown here is derived from an EMBL/GenBank/DDBJ whole genome shotgun (WGS) entry which is preliminary data.</text>
</comment>
<dbReference type="AlphaFoldDB" id="A0A6G0RR15"/>
<evidence type="ECO:0000313" key="2">
    <source>
        <dbReference type="EMBL" id="KAE9339900.1"/>
    </source>
</evidence>
<evidence type="ECO:0000313" key="3">
    <source>
        <dbReference type="Proteomes" id="UP000486351"/>
    </source>
</evidence>
<dbReference type="Proteomes" id="UP000486351">
    <property type="component" value="Unassembled WGS sequence"/>
</dbReference>
<dbReference type="Gene3D" id="3.80.10.10">
    <property type="entry name" value="Ribonuclease Inhibitor"/>
    <property type="match status" value="1"/>
</dbReference>
<organism evidence="2 3">
    <name type="scientific">Phytophthora fragariae</name>
    <dbReference type="NCBI Taxonomy" id="53985"/>
    <lineage>
        <taxon>Eukaryota</taxon>
        <taxon>Sar</taxon>
        <taxon>Stramenopiles</taxon>
        <taxon>Oomycota</taxon>
        <taxon>Peronosporomycetes</taxon>
        <taxon>Peronosporales</taxon>
        <taxon>Peronosporaceae</taxon>
        <taxon>Phytophthora</taxon>
    </lineage>
</organism>
<sequence>MTTSTEVVQLSYWNFAVWWVIILVIHVVTGVYTALYAYCYFMLQDIYLNSYLESFQIGMPPLYHHAIAITHVTMSALHAMCIFLMLGGSLWQRSLAFTPWSSCNTETKRDKVETSRTNSMLVQSFTKVYSTISDRRGICGVNGDHFHAVLIVREVIETTLQTVQAYRMSMLLPRMLLNRLYALLLVVNCWSSVVVHALFFRTDEARRRLVCITLDCILDFMTCMGVELIVLLSYAKDYNQQLFGFDDSLWRNDEWAARALNEFRMVVVVSWSDLASRALFALGLVMTTTNVKELLQRLPPRRNRINASHANAILVQQNLVDKSPLASAVPTFPEMSTRASRKILAKTNSYRAINLCTRTGRILLRLAHILFGVWGLLILGLHIHASMQPTLPQCFMQVRPWGASRPACYLVGLDCYTLAISGKKDEVEVKWGEFDSSTVVQLLIRHCPSLQVPDSISEFHGLHGIKVYNSTIVDWGESAALSNTNHPDIMSLYLARVNMTDGVLSKGFQSIDFPQNLNDIEFCVTNLHAVPDDLDIKWHKNALIQIEFSQLAFVPPVLLRLEPKYLALSGNQITDIPPEIFAIPTLSTLGLGLLNIQELPRNVTNLSPTLIAVFIDGTNISFFWPWVDKLITSEGWGVLMATDSPYYVDLVKIQDGTANAFSVPPSPEYASILMDPSEAKSPAIMYTVGCFGDVLPYYFIGLDDENMAISTPPPLVNPTAAKM</sequence>
<feature type="transmembrane region" description="Helical" evidence="1">
    <location>
        <begin position="362"/>
        <end position="383"/>
    </location>
</feature>
<evidence type="ECO:0000256" key="1">
    <source>
        <dbReference type="SAM" id="Phobius"/>
    </source>
</evidence>
<proteinExistence type="predicted"/>
<keyword evidence="1" id="KW-0812">Transmembrane</keyword>
<dbReference type="InterPro" id="IPR032675">
    <property type="entry name" value="LRR_dom_sf"/>
</dbReference>
<dbReference type="EMBL" id="QXFY01000604">
    <property type="protein sequence ID" value="KAE9339900.1"/>
    <property type="molecule type" value="Genomic_DNA"/>
</dbReference>
<name>A0A6G0RR15_9STRA</name>
<gene>
    <name evidence="2" type="ORF">PF008_g11357</name>
</gene>
<dbReference type="SUPFAM" id="SSF52058">
    <property type="entry name" value="L domain-like"/>
    <property type="match status" value="1"/>
</dbReference>
<accession>A0A6G0RR15</accession>
<feature type="transmembrane region" description="Helical" evidence="1">
    <location>
        <begin position="62"/>
        <end position="86"/>
    </location>
</feature>
<keyword evidence="1" id="KW-0472">Membrane</keyword>
<feature type="transmembrane region" description="Helical" evidence="1">
    <location>
        <begin position="180"/>
        <end position="200"/>
    </location>
</feature>
<feature type="transmembrane region" description="Helical" evidence="1">
    <location>
        <begin position="16"/>
        <end position="41"/>
    </location>
</feature>
<keyword evidence="1" id="KW-1133">Transmembrane helix</keyword>
<reference evidence="2 3" key="1">
    <citation type="submission" date="2018-09" db="EMBL/GenBank/DDBJ databases">
        <title>Genomic investigation of the strawberry pathogen Phytophthora fragariae indicates pathogenicity is determined by transcriptional variation in three key races.</title>
        <authorList>
            <person name="Adams T.M."/>
            <person name="Armitage A.D."/>
            <person name="Sobczyk M.K."/>
            <person name="Bates H.J."/>
            <person name="Dunwell J.M."/>
            <person name="Nellist C.F."/>
            <person name="Harrison R.J."/>
        </authorList>
    </citation>
    <scope>NUCLEOTIDE SEQUENCE [LARGE SCALE GENOMIC DNA]</scope>
    <source>
        <strain evidence="2 3">NOV-77</strain>
    </source>
</reference>
<protein>
    <submittedName>
        <fullName evidence="2">Uncharacterized protein</fullName>
    </submittedName>
</protein>